<dbReference type="InterPro" id="IPR004045">
    <property type="entry name" value="Glutathione_S-Trfase_N"/>
</dbReference>
<evidence type="ECO:0000259" key="2">
    <source>
        <dbReference type="PROSITE" id="PS50405"/>
    </source>
</evidence>
<dbReference type="SFLD" id="SFLDG00358">
    <property type="entry name" value="Main_(cytGST)"/>
    <property type="match status" value="1"/>
</dbReference>
<dbReference type="EMBL" id="CP014671">
    <property type="protein sequence ID" value="ANX03010.1"/>
    <property type="molecule type" value="Genomic_DNA"/>
</dbReference>
<dbReference type="PROSITE" id="PS50404">
    <property type="entry name" value="GST_NTER"/>
    <property type="match status" value="1"/>
</dbReference>
<dbReference type="Pfam" id="PF13409">
    <property type="entry name" value="GST_N_2"/>
    <property type="match status" value="1"/>
</dbReference>
<organism evidence="3 4">
    <name type="scientific">Immundisolibacter cernigliae</name>
    <dbReference type="NCBI Taxonomy" id="1810504"/>
    <lineage>
        <taxon>Bacteria</taxon>
        <taxon>Pseudomonadati</taxon>
        <taxon>Pseudomonadota</taxon>
        <taxon>Gammaproteobacteria</taxon>
        <taxon>Immundisolibacterales</taxon>
        <taxon>Immundisolibacteraceae</taxon>
        <taxon>Immundisolibacter</taxon>
    </lineage>
</organism>
<dbReference type="PANTHER" id="PTHR44051:SF8">
    <property type="entry name" value="GLUTATHIONE S-TRANSFERASE GSTA"/>
    <property type="match status" value="1"/>
</dbReference>
<proteinExistence type="predicted"/>
<gene>
    <name evidence="3" type="ORF">PG2T_01590</name>
</gene>
<dbReference type="InParanoid" id="A0A1B1YQF5"/>
<dbReference type="InterPro" id="IPR004046">
    <property type="entry name" value="GST_C"/>
</dbReference>
<dbReference type="Gene3D" id="1.20.1050.10">
    <property type="match status" value="1"/>
</dbReference>
<dbReference type="STRING" id="1810504.PG2T_01590"/>
<accession>A0A1B1YQF5</accession>
<evidence type="ECO:0000259" key="1">
    <source>
        <dbReference type="PROSITE" id="PS50404"/>
    </source>
</evidence>
<feature type="domain" description="GST C-terminal" evidence="2">
    <location>
        <begin position="93"/>
        <end position="210"/>
    </location>
</feature>
<dbReference type="RefSeq" id="WP_068802521.1">
    <property type="nucleotide sequence ID" value="NZ_CP014671.1"/>
</dbReference>
<dbReference type="InterPro" id="IPR040079">
    <property type="entry name" value="Glutathione_S-Trfase"/>
</dbReference>
<dbReference type="SUPFAM" id="SSF52833">
    <property type="entry name" value="Thioredoxin-like"/>
    <property type="match status" value="1"/>
</dbReference>
<name>A0A1B1YQF5_9GAMM</name>
<dbReference type="Proteomes" id="UP000092952">
    <property type="component" value="Chromosome"/>
</dbReference>
<dbReference type="Pfam" id="PF00043">
    <property type="entry name" value="GST_C"/>
    <property type="match status" value="1"/>
</dbReference>
<sequence>MLRLYHILPRADHPGSHNALKVAVLLRELGLEFELIDVDPARELRPAEAPLRRLNPNGLTPILDDDGFILWESAAILQYLCDSRGPTPLLPIESKQRARVLQWLGWEASTFIPALMALYMARIGGGEDAAAAARVEFLLGMLEQQLSGRDWVADAYSIADIALGAGVPALLPLGVDFAPHPALRRWLAALRQRPAWQDEIFLADLRAGNLA</sequence>
<feature type="domain" description="GST N-terminal" evidence="1">
    <location>
        <begin position="6"/>
        <end position="88"/>
    </location>
</feature>
<dbReference type="SFLD" id="SFLDG01150">
    <property type="entry name" value="Main.1:_Beta-like"/>
    <property type="match status" value="1"/>
</dbReference>
<dbReference type="AlphaFoldDB" id="A0A1B1YQF5"/>
<evidence type="ECO:0008006" key="5">
    <source>
        <dbReference type="Google" id="ProtNLM"/>
    </source>
</evidence>
<dbReference type="SUPFAM" id="SSF47616">
    <property type="entry name" value="GST C-terminal domain-like"/>
    <property type="match status" value="1"/>
</dbReference>
<reference evidence="4" key="1">
    <citation type="submission" date="2016-03" db="EMBL/GenBank/DDBJ databases">
        <title>Complete genome sequence of Solimmundus cernigliae, representing a novel lineage of polycyclic aromatic hydrocarbon degraders within the Gammaproteobacteria.</title>
        <authorList>
            <person name="Singleton D.R."/>
            <person name="Dickey A.N."/>
            <person name="Scholl E.H."/>
            <person name="Wright F.A."/>
            <person name="Aitken M.D."/>
        </authorList>
    </citation>
    <scope>NUCLEOTIDE SEQUENCE [LARGE SCALE GENOMIC DNA]</scope>
    <source>
        <strain evidence="4">TR3.2</strain>
    </source>
</reference>
<dbReference type="PROSITE" id="PS50405">
    <property type="entry name" value="GST_CTER"/>
    <property type="match status" value="1"/>
</dbReference>
<evidence type="ECO:0000313" key="3">
    <source>
        <dbReference type="EMBL" id="ANX03010.1"/>
    </source>
</evidence>
<dbReference type="PANTHER" id="PTHR44051">
    <property type="entry name" value="GLUTATHIONE S-TRANSFERASE-RELATED"/>
    <property type="match status" value="1"/>
</dbReference>
<dbReference type="OrthoDB" id="5958450at2"/>
<dbReference type="SFLD" id="SFLDS00019">
    <property type="entry name" value="Glutathione_Transferase_(cytos"/>
    <property type="match status" value="1"/>
</dbReference>
<evidence type="ECO:0000313" key="4">
    <source>
        <dbReference type="Proteomes" id="UP000092952"/>
    </source>
</evidence>
<dbReference type="CDD" id="cd00570">
    <property type="entry name" value="GST_N_family"/>
    <property type="match status" value="1"/>
</dbReference>
<dbReference type="Gene3D" id="3.40.30.10">
    <property type="entry name" value="Glutaredoxin"/>
    <property type="match status" value="1"/>
</dbReference>
<keyword evidence="4" id="KW-1185">Reference proteome</keyword>
<dbReference type="InterPro" id="IPR036282">
    <property type="entry name" value="Glutathione-S-Trfase_C_sf"/>
</dbReference>
<protein>
    <recommendedName>
        <fullName evidence="5">Glutathione S-transferase</fullName>
    </recommendedName>
</protein>
<dbReference type="InterPro" id="IPR010987">
    <property type="entry name" value="Glutathione-S-Trfase_C-like"/>
</dbReference>
<dbReference type="InterPro" id="IPR036249">
    <property type="entry name" value="Thioredoxin-like_sf"/>
</dbReference>
<dbReference type="KEGG" id="gbi:PG2T_01590"/>